<dbReference type="AlphaFoldDB" id="A0A1G6Q3I9"/>
<dbReference type="Proteomes" id="UP000199467">
    <property type="component" value="Unassembled WGS sequence"/>
</dbReference>
<dbReference type="EMBL" id="FMZQ01000007">
    <property type="protein sequence ID" value="SDC87020.1"/>
    <property type="molecule type" value="Genomic_DNA"/>
</dbReference>
<dbReference type="SUPFAM" id="SSF140990">
    <property type="entry name" value="FtsH protease domain-like"/>
    <property type="match status" value="1"/>
</dbReference>
<dbReference type="InterPro" id="IPR037219">
    <property type="entry name" value="Peptidase_M41-like"/>
</dbReference>
<dbReference type="Gene3D" id="1.20.58.760">
    <property type="entry name" value="Peptidase M41"/>
    <property type="match status" value="1"/>
</dbReference>
<dbReference type="GO" id="GO:0004222">
    <property type="term" value="F:metalloendopeptidase activity"/>
    <property type="evidence" value="ECO:0007669"/>
    <property type="project" value="InterPro"/>
</dbReference>
<dbReference type="GO" id="GO:0004176">
    <property type="term" value="F:ATP-dependent peptidase activity"/>
    <property type="evidence" value="ECO:0007669"/>
    <property type="project" value="InterPro"/>
</dbReference>
<gene>
    <name evidence="1" type="ORF">SAMN05216576_107241</name>
</gene>
<accession>A0A1G6Q3I9</accession>
<keyword evidence="2" id="KW-1185">Reference proteome</keyword>
<dbReference type="RefSeq" id="WP_050412946.1">
    <property type="nucleotide sequence ID" value="NZ_FMZQ01000007.1"/>
</dbReference>
<evidence type="ECO:0000313" key="1">
    <source>
        <dbReference type="EMBL" id="SDC87020.1"/>
    </source>
</evidence>
<name>A0A1G6Q3I9_9GAMM</name>
<sequence>MSFGRFHNWLAVKPIRRMLFVGGVSIVTFNLIRLLIGGGPSLAATAICALLAIGISETLSAAPQWPRDWTAGLKSWASNSPARVIKLLVAVLMIVGCSAATTTPSDELAQAVFRGVKMAGIFIVIMLPPAVLMFQTHTGQWQSVARGMQAFVYGLAAYSLFLWLVGLQGDGWATVLREQPHEVVIALIVGAICWVIFSMARTLSWEPVKGVDLAKAGLAWPLQKPSQQDERHTAFHEAGHALCYAALGKLPDNSRMVMNDGTDPRGVLGFVTGVDEGNRLSSQVFVEWLMLVFLAGKMGEMIGIGQATLGAGSDHCKWQSAARQYLSNHYEGIYYIEPQNKFEQVLNDEKLQELERLQLVRLQQLFDLNREVFRDLAEAFLAKRVLERSEMIPFLARVTLPEGFPRPFGDFSVFCHD</sequence>
<reference evidence="2" key="1">
    <citation type="submission" date="2016-10" db="EMBL/GenBank/DDBJ databases">
        <authorList>
            <person name="Varghese N."/>
            <person name="Submissions S."/>
        </authorList>
    </citation>
    <scope>NUCLEOTIDE SEQUENCE [LARGE SCALE GENOMIC DNA]</scope>
    <source>
        <strain evidence="2">DSM 26382</strain>
    </source>
</reference>
<dbReference type="GO" id="GO:0006508">
    <property type="term" value="P:proteolysis"/>
    <property type="evidence" value="ECO:0007669"/>
    <property type="project" value="InterPro"/>
</dbReference>
<dbReference type="GO" id="GO:0005524">
    <property type="term" value="F:ATP binding"/>
    <property type="evidence" value="ECO:0007669"/>
    <property type="project" value="InterPro"/>
</dbReference>
<proteinExistence type="predicted"/>
<evidence type="ECO:0000313" key="2">
    <source>
        <dbReference type="Proteomes" id="UP000199467"/>
    </source>
</evidence>
<protein>
    <submittedName>
        <fullName evidence="1">Peptidase family M41</fullName>
    </submittedName>
</protein>
<organism evidence="1 2">
    <name type="scientific">Ectopseudomonas chengduensis</name>
    <dbReference type="NCBI Taxonomy" id="489632"/>
    <lineage>
        <taxon>Bacteria</taxon>
        <taxon>Pseudomonadati</taxon>
        <taxon>Pseudomonadota</taxon>
        <taxon>Gammaproteobacteria</taxon>
        <taxon>Pseudomonadales</taxon>
        <taxon>Pseudomonadaceae</taxon>
        <taxon>Ectopseudomonas</taxon>
    </lineage>
</organism>